<gene>
    <name evidence="2" type="ordered locus">DR_0795</name>
</gene>
<accession>Q9RW74</accession>
<dbReference type="HOGENOM" id="CLU_115324_0_0_0"/>
<dbReference type="STRING" id="243230.DR_0795"/>
<dbReference type="PIR" id="F75474">
    <property type="entry name" value="F75474"/>
</dbReference>
<dbReference type="PATRIC" id="fig|243230.17.peg.975"/>
<evidence type="ECO:0000313" key="3">
    <source>
        <dbReference type="Proteomes" id="UP000002524"/>
    </source>
</evidence>
<feature type="region of interest" description="Disordered" evidence="1">
    <location>
        <begin position="1"/>
        <end position="26"/>
    </location>
</feature>
<sequence>MPTARKEKADREKPVNPPGYLATQDLKDRGWTPRLIEKFLGPHDLTRPNGLKMGGRRLPPVKLYLETRVDEAERDDTFLAAQAKAADARERAARNREVREAKRQALLHAAAASYVPTIHPEPVRKGAKNKARAPYLAGLEHVQRQLEQELGNVTDKEAGQLRTLLLERLDTALSVVYEWFPAPGEPKGAAKRIATSTSDAQPSDWREWDWD</sequence>
<dbReference type="Proteomes" id="UP000002524">
    <property type="component" value="Chromosome 1"/>
</dbReference>
<dbReference type="RefSeq" id="WP_010887441.1">
    <property type="nucleotide sequence ID" value="NC_001263.1"/>
</dbReference>
<dbReference type="GeneID" id="69517040"/>
<dbReference type="EMBL" id="AE000513">
    <property type="protein sequence ID" value="AAF10378.1"/>
    <property type="molecule type" value="Genomic_DNA"/>
</dbReference>
<organism evidence="2 3">
    <name type="scientific">Deinococcus radiodurans (strain ATCC 13939 / DSM 20539 / JCM 16871 / CCUG 27074 / LMG 4051 / NBRC 15346 / NCIMB 9279 / VKM B-1422 / R1)</name>
    <dbReference type="NCBI Taxonomy" id="243230"/>
    <lineage>
        <taxon>Bacteria</taxon>
        <taxon>Thermotogati</taxon>
        <taxon>Deinococcota</taxon>
        <taxon>Deinococci</taxon>
        <taxon>Deinococcales</taxon>
        <taxon>Deinococcaceae</taxon>
        <taxon>Deinococcus</taxon>
    </lineage>
</organism>
<reference evidence="2 3" key="1">
    <citation type="journal article" date="1999" name="Science">
        <title>Genome sequence of the radioresistant bacterium Deinococcus radiodurans R1.</title>
        <authorList>
            <person name="White O."/>
            <person name="Eisen J.A."/>
            <person name="Heidelberg J.F."/>
            <person name="Hickey E.K."/>
            <person name="Peterson J.D."/>
            <person name="Dodson R.J."/>
            <person name="Haft D.H."/>
            <person name="Gwinn M.L."/>
            <person name="Nelson W.C."/>
            <person name="Richardson D.L."/>
            <person name="Moffat K.S."/>
            <person name="Qin H."/>
            <person name="Jiang L."/>
            <person name="Pamphile W."/>
            <person name="Crosby M."/>
            <person name="Shen M."/>
            <person name="Vamathevan J.J."/>
            <person name="Lam P."/>
            <person name="McDonald L."/>
            <person name="Utterback T."/>
            <person name="Zalewski C."/>
            <person name="Makarova K.S."/>
            <person name="Aravind L."/>
            <person name="Daly M.J."/>
            <person name="Minton K.W."/>
            <person name="Fleischmann R.D."/>
            <person name="Ketchum K.A."/>
            <person name="Nelson K.E."/>
            <person name="Salzberg S."/>
            <person name="Smith H.O."/>
            <person name="Venter J.C."/>
            <person name="Fraser C.M."/>
        </authorList>
    </citation>
    <scope>NUCLEOTIDE SEQUENCE [LARGE SCALE GENOMIC DNA]</scope>
    <source>
        <strain evidence="3">ATCC 13939 / DSM 20539 / JCM 16871 / LMG 4051 / NBRC 15346 / NCIMB 9279 / R1 / VKM B-1422</strain>
    </source>
</reference>
<evidence type="ECO:0000256" key="1">
    <source>
        <dbReference type="SAM" id="MobiDB-lite"/>
    </source>
</evidence>
<dbReference type="AlphaFoldDB" id="Q9RW74"/>
<dbReference type="KEGG" id="dra:DR_0795"/>
<dbReference type="EnsemblBacteria" id="AAF10378">
    <property type="protein sequence ID" value="AAF10378"/>
    <property type="gene ID" value="DR_0795"/>
</dbReference>
<evidence type="ECO:0000313" key="2">
    <source>
        <dbReference type="EMBL" id="AAF10378.1"/>
    </source>
</evidence>
<proteinExistence type="predicted"/>
<name>Q9RW74_DEIRA</name>
<protein>
    <submittedName>
        <fullName evidence="2">Uncharacterized protein</fullName>
    </submittedName>
</protein>
<keyword evidence="3" id="KW-1185">Reference proteome</keyword>
<dbReference type="OrthoDB" id="74111at2"/>
<dbReference type="InParanoid" id="Q9RW74"/>
<feature type="region of interest" description="Disordered" evidence="1">
    <location>
        <begin position="182"/>
        <end position="211"/>
    </location>
</feature>
<dbReference type="PaxDb" id="243230-DR_0795"/>
<feature type="compositionally biased region" description="Basic and acidic residues" evidence="1">
    <location>
        <begin position="1"/>
        <end position="14"/>
    </location>
</feature>